<evidence type="ECO:0000256" key="3">
    <source>
        <dbReference type="ARBA" id="ARBA00022475"/>
    </source>
</evidence>
<dbReference type="InterPro" id="IPR025966">
    <property type="entry name" value="OppC_N"/>
</dbReference>
<accession>A0ABQ6BCA1</accession>
<evidence type="ECO:0000313" key="10">
    <source>
        <dbReference type="Proteomes" id="UP001156905"/>
    </source>
</evidence>
<feature type="domain" description="ABC transmembrane type-1" evidence="8">
    <location>
        <begin position="105"/>
        <end position="295"/>
    </location>
</feature>
<feature type="transmembrane region" description="Helical" evidence="7">
    <location>
        <begin position="153"/>
        <end position="172"/>
    </location>
</feature>
<dbReference type="PANTHER" id="PTHR43386">
    <property type="entry name" value="OLIGOPEPTIDE TRANSPORT SYSTEM PERMEASE PROTEIN APPC"/>
    <property type="match status" value="1"/>
</dbReference>
<dbReference type="RefSeq" id="WP_284273071.1">
    <property type="nucleotide sequence ID" value="NZ_BSOW01000032.1"/>
</dbReference>
<dbReference type="PANTHER" id="PTHR43386:SF25">
    <property type="entry name" value="PEPTIDE ABC TRANSPORTER PERMEASE PROTEIN"/>
    <property type="match status" value="1"/>
</dbReference>
<protein>
    <submittedName>
        <fullName evidence="9">ABC transporter permease</fullName>
    </submittedName>
</protein>
<comment type="caution">
    <text evidence="9">The sequence shown here is derived from an EMBL/GenBank/DDBJ whole genome shotgun (WGS) entry which is preliminary data.</text>
</comment>
<dbReference type="SUPFAM" id="SSF161098">
    <property type="entry name" value="MetI-like"/>
    <property type="match status" value="1"/>
</dbReference>
<reference evidence="10" key="1">
    <citation type="journal article" date="2019" name="Int. J. Syst. Evol. Microbiol.">
        <title>The Global Catalogue of Microorganisms (GCM) 10K type strain sequencing project: providing services to taxonomists for standard genome sequencing and annotation.</title>
        <authorList>
            <consortium name="The Broad Institute Genomics Platform"/>
            <consortium name="The Broad Institute Genome Sequencing Center for Infectious Disease"/>
            <person name="Wu L."/>
            <person name="Ma J."/>
        </authorList>
    </citation>
    <scope>NUCLEOTIDE SEQUENCE [LARGE SCALE GENOMIC DNA]</scope>
    <source>
        <strain evidence="10">NBRC 102520</strain>
    </source>
</reference>
<evidence type="ECO:0000256" key="4">
    <source>
        <dbReference type="ARBA" id="ARBA00022692"/>
    </source>
</evidence>
<keyword evidence="3" id="KW-1003">Cell membrane</keyword>
<feature type="transmembrane region" description="Helical" evidence="7">
    <location>
        <begin position="222"/>
        <end position="251"/>
    </location>
</feature>
<keyword evidence="4 7" id="KW-0812">Transmembrane</keyword>
<keyword evidence="2 7" id="KW-0813">Transport</keyword>
<evidence type="ECO:0000256" key="7">
    <source>
        <dbReference type="RuleBase" id="RU363032"/>
    </source>
</evidence>
<dbReference type="Gene3D" id="1.10.3720.10">
    <property type="entry name" value="MetI-like"/>
    <property type="match status" value="1"/>
</dbReference>
<feature type="transmembrane region" description="Helical" evidence="7">
    <location>
        <begin position="44"/>
        <end position="66"/>
    </location>
</feature>
<keyword evidence="5 7" id="KW-1133">Transmembrane helix</keyword>
<dbReference type="Pfam" id="PF12911">
    <property type="entry name" value="OppC_N"/>
    <property type="match status" value="1"/>
</dbReference>
<evidence type="ECO:0000256" key="1">
    <source>
        <dbReference type="ARBA" id="ARBA00004651"/>
    </source>
</evidence>
<dbReference type="EMBL" id="BSOW01000032">
    <property type="protein sequence ID" value="GLR90276.1"/>
    <property type="molecule type" value="Genomic_DNA"/>
</dbReference>
<keyword evidence="10" id="KW-1185">Reference proteome</keyword>
<dbReference type="CDD" id="cd06261">
    <property type="entry name" value="TM_PBP2"/>
    <property type="match status" value="1"/>
</dbReference>
<dbReference type="PROSITE" id="PS50928">
    <property type="entry name" value="ABC_TM1"/>
    <property type="match status" value="1"/>
</dbReference>
<evidence type="ECO:0000256" key="6">
    <source>
        <dbReference type="ARBA" id="ARBA00023136"/>
    </source>
</evidence>
<evidence type="ECO:0000313" key="9">
    <source>
        <dbReference type="EMBL" id="GLR90276.1"/>
    </source>
</evidence>
<dbReference type="InterPro" id="IPR000515">
    <property type="entry name" value="MetI-like"/>
</dbReference>
<sequence length="303" mass="31646">MADRDIFAEASYHFSAPAQASSPVNTFSDRSLWKLLRAIVHKPAGAIGVLFVLFHAIVVLTGPWIIPHDPLAQDPRTILAAPSWAHPFGTDLLGRDVLSRTIVGGRIAIAITAIGALLAVVGGAVAGITAAMRGGLLDAIMMRLVEAIGALPYLLFLLLLANFFTGGAYALIPALGIFYGTAVVRVSRAAALSVASSDFVAAARVRGERSSTILFREILPNVLGVIVVDGAIRWAGMLLGFSSLSFLGFGVAPPTPDWGLMISDARNVMAIAPWATLWPCAALASLILGVIFLADGAGKALGR</sequence>
<comment type="subcellular location">
    <subcellularLocation>
        <location evidence="1 7">Cell membrane</location>
        <topology evidence="1 7">Multi-pass membrane protein</topology>
    </subcellularLocation>
</comment>
<proteinExistence type="inferred from homology"/>
<gene>
    <name evidence="9" type="ORF">GCM10007857_69900</name>
</gene>
<feature type="transmembrane region" description="Helical" evidence="7">
    <location>
        <begin position="271"/>
        <end position="294"/>
    </location>
</feature>
<organism evidence="9 10">
    <name type="scientific">Bradyrhizobium iriomotense</name>
    <dbReference type="NCBI Taxonomy" id="441950"/>
    <lineage>
        <taxon>Bacteria</taxon>
        <taxon>Pseudomonadati</taxon>
        <taxon>Pseudomonadota</taxon>
        <taxon>Alphaproteobacteria</taxon>
        <taxon>Hyphomicrobiales</taxon>
        <taxon>Nitrobacteraceae</taxon>
        <taxon>Bradyrhizobium</taxon>
    </lineage>
</organism>
<evidence type="ECO:0000256" key="2">
    <source>
        <dbReference type="ARBA" id="ARBA00022448"/>
    </source>
</evidence>
<dbReference type="Proteomes" id="UP001156905">
    <property type="component" value="Unassembled WGS sequence"/>
</dbReference>
<name>A0ABQ6BCA1_9BRAD</name>
<evidence type="ECO:0000256" key="5">
    <source>
        <dbReference type="ARBA" id="ARBA00022989"/>
    </source>
</evidence>
<feature type="transmembrane region" description="Helical" evidence="7">
    <location>
        <begin position="107"/>
        <end position="132"/>
    </location>
</feature>
<dbReference type="InterPro" id="IPR050366">
    <property type="entry name" value="BP-dependent_transpt_permease"/>
</dbReference>
<dbReference type="InterPro" id="IPR035906">
    <property type="entry name" value="MetI-like_sf"/>
</dbReference>
<dbReference type="Pfam" id="PF00528">
    <property type="entry name" value="BPD_transp_1"/>
    <property type="match status" value="1"/>
</dbReference>
<evidence type="ECO:0000259" key="8">
    <source>
        <dbReference type="PROSITE" id="PS50928"/>
    </source>
</evidence>
<comment type="similarity">
    <text evidence="7">Belongs to the binding-protein-dependent transport system permease family.</text>
</comment>
<keyword evidence="6 7" id="KW-0472">Membrane</keyword>